<name>A0A285LVL3_9NOCA</name>
<dbReference type="Pfam" id="PF18914">
    <property type="entry name" value="DUF5666"/>
    <property type="match status" value="1"/>
</dbReference>
<keyword evidence="2" id="KW-1133">Transmembrane helix</keyword>
<feature type="domain" description="DUF5666" evidence="3">
    <location>
        <begin position="211"/>
        <end position="273"/>
    </location>
</feature>
<feature type="region of interest" description="Disordered" evidence="1">
    <location>
        <begin position="98"/>
        <end position="129"/>
    </location>
</feature>
<dbReference type="EMBL" id="OBEG01000004">
    <property type="protein sequence ID" value="SNY87696.1"/>
    <property type="molecule type" value="Genomic_DNA"/>
</dbReference>
<proteinExistence type="predicted"/>
<feature type="region of interest" description="Disordered" evidence="1">
    <location>
        <begin position="160"/>
        <end position="211"/>
    </location>
</feature>
<feature type="compositionally biased region" description="Basic and acidic residues" evidence="1">
    <location>
        <begin position="17"/>
        <end position="27"/>
    </location>
</feature>
<evidence type="ECO:0000256" key="2">
    <source>
        <dbReference type="SAM" id="Phobius"/>
    </source>
</evidence>
<dbReference type="AlphaFoldDB" id="A0A285LVL3"/>
<dbReference type="Proteomes" id="UP000219565">
    <property type="component" value="Unassembled WGS sequence"/>
</dbReference>
<feature type="compositionally biased region" description="Low complexity" evidence="1">
    <location>
        <begin position="196"/>
        <end position="207"/>
    </location>
</feature>
<feature type="region of interest" description="Disordered" evidence="1">
    <location>
        <begin position="1"/>
        <end position="86"/>
    </location>
</feature>
<sequence length="285" mass="28868">MRAGAFACSGGSPNRLGHLDVTVDGHTLDGMTNPKDPWGQRPEDAPTEHLGSPGASGYDPSGDTTRYPSTEQFEWGPPPANATKQLPPMEQQWGAYESPYGTQWQPGQPVGVPSAGAPPGGPPMDQPPPKRNTGLWIALALGVVALVAVAGVVAGLVLGGRDSSTTTAGGTTTAPFPTGRAFPTENPSPRDPSPTGLPGLPGIDDLGATMGTISANNGGQLTIDTVSGNTVNVSTDELTQVISLSGAKPADLPVGDMVVVQGDKGQDGSIRARIIISTALPGGGR</sequence>
<evidence type="ECO:0000313" key="5">
    <source>
        <dbReference type="Proteomes" id="UP000219565"/>
    </source>
</evidence>
<protein>
    <recommendedName>
        <fullName evidence="3">DUF5666 domain-containing protein</fullName>
    </recommendedName>
</protein>
<evidence type="ECO:0000256" key="1">
    <source>
        <dbReference type="SAM" id="MobiDB-lite"/>
    </source>
</evidence>
<feature type="transmembrane region" description="Helical" evidence="2">
    <location>
        <begin position="134"/>
        <end position="158"/>
    </location>
</feature>
<keyword evidence="5" id="KW-1185">Reference proteome</keyword>
<feature type="compositionally biased region" description="Polar residues" evidence="1">
    <location>
        <begin position="62"/>
        <end position="72"/>
    </location>
</feature>
<evidence type="ECO:0000259" key="3">
    <source>
        <dbReference type="Pfam" id="PF18914"/>
    </source>
</evidence>
<evidence type="ECO:0000313" key="4">
    <source>
        <dbReference type="EMBL" id="SNY87696.1"/>
    </source>
</evidence>
<reference evidence="5" key="1">
    <citation type="submission" date="2017-09" db="EMBL/GenBank/DDBJ databases">
        <authorList>
            <person name="Varghese N."/>
            <person name="Submissions S."/>
        </authorList>
    </citation>
    <scope>NUCLEOTIDE SEQUENCE [LARGE SCALE GENOMIC DNA]</scope>
    <source>
        <strain evidence="5">DSM 45537</strain>
    </source>
</reference>
<feature type="compositionally biased region" description="Low complexity" evidence="1">
    <location>
        <begin position="106"/>
        <end position="117"/>
    </location>
</feature>
<feature type="compositionally biased region" description="Low complexity" evidence="1">
    <location>
        <begin position="160"/>
        <end position="184"/>
    </location>
</feature>
<keyword evidence="2" id="KW-0472">Membrane</keyword>
<accession>A0A285LVL3</accession>
<dbReference type="InterPro" id="IPR043724">
    <property type="entry name" value="DUF5666"/>
</dbReference>
<dbReference type="STRING" id="1379680.GCA_001612615_06190"/>
<organism evidence="4 5">
    <name type="scientific">Nocardia amikacinitolerans</name>
    <dbReference type="NCBI Taxonomy" id="756689"/>
    <lineage>
        <taxon>Bacteria</taxon>
        <taxon>Bacillati</taxon>
        <taxon>Actinomycetota</taxon>
        <taxon>Actinomycetes</taxon>
        <taxon>Mycobacteriales</taxon>
        <taxon>Nocardiaceae</taxon>
        <taxon>Nocardia</taxon>
    </lineage>
</organism>
<gene>
    <name evidence="4" type="ORF">SAMN04244553_4646</name>
</gene>
<feature type="compositionally biased region" description="Pro residues" evidence="1">
    <location>
        <begin position="119"/>
        <end position="129"/>
    </location>
</feature>
<keyword evidence="2" id="KW-0812">Transmembrane</keyword>